<organism evidence="2 3">
    <name type="scientific">Paludisphaera mucosa</name>
    <dbReference type="NCBI Taxonomy" id="3030827"/>
    <lineage>
        <taxon>Bacteria</taxon>
        <taxon>Pseudomonadati</taxon>
        <taxon>Planctomycetota</taxon>
        <taxon>Planctomycetia</taxon>
        <taxon>Isosphaerales</taxon>
        <taxon>Isosphaeraceae</taxon>
        <taxon>Paludisphaera</taxon>
    </lineage>
</organism>
<evidence type="ECO:0000313" key="2">
    <source>
        <dbReference type="EMBL" id="MDG3008291.1"/>
    </source>
</evidence>
<name>A0ABT6FLB5_9BACT</name>
<sequence length="206" mass="23119">MTTEAFGSISQWLDPLRRGDHAAAQPLWERYYGRLVRLARAKLAGGRGLDHYEEDVALSAFDSFVQAVAAGRFPKLVDRDDLWRSLFEVTARKAVNLRKHHARLKRGQGRVLDEAALAGPEERGGLDGILGDEPTPELAAALAEGCRVLLAALDREDPTFKLRRIALWKLEGFTNQEIADKLGYSRRTIAAQLNWIRSAWEGFREP</sequence>
<evidence type="ECO:0000313" key="3">
    <source>
        <dbReference type="Proteomes" id="UP001216907"/>
    </source>
</evidence>
<gene>
    <name evidence="2" type="ORF">PZE19_31370</name>
</gene>
<dbReference type="InterPro" id="IPR053812">
    <property type="entry name" value="HTH_Sigma70_ECF-like"/>
</dbReference>
<protein>
    <submittedName>
        <fullName evidence="2">ECF-type sigma factor</fullName>
    </submittedName>
</protein>
<keyword evidence="3" id="KW-1185">Reference proteome</keyword>
<accession>A0ABT6FLB5</accession>
<dbReference type="Pfam" id="PF07638">
    <property type="entry name" value="Sigma70_ECF"/>
    <property type="match status" value="1"/>
</dbReference>
<dbReference type="InterPro" id="IPR016032">
    <property type="entry name" value="Sig_transdc_resp-reg_C-effctor"/>
</dbReference>
<dbReference type="Proteomes" id="UP001216907">
    <property type="component" value="Unassembled WGS sequence"/>
</dbReference>
<feature type="domain" description="RNA polymerase sigma-70 ECF-like HTH" evidence="1">
    <location>
        <begin position="8"/>
        <end position="200"/>
    </location>
</feature>
<evidence type="ECO:0000259" key="1">
    <source>
        <dbReference type="Pfam" id="PF07638"/>
    </source>
</evidence>
<proteinExistence type="predicted"/>
<dbReference type="EMBL" id="JARRAG010000004">
    <property type="protein sequence ID" value="MDG3008291.1"/>
    <property type="molecule type" value="Genomic_DNA"/>
</dbReference>
<comment type="caution">
    <text evidence="2">The sequence shown here is derived from an EMBL/GenBank/DDBJ whole genome shotgun (WGS) entry which is preliminary data.</text>
</comment>
<dbReference type="RefSeq" id="WP_277864616.1">
    <property type="nucleotide sequence ID" value="NZ_JARRAG010000004.1"/>
</dbReference>
<reference evidence="2 3" key="1">
    <citation type="submission" date="2023-03" db="EMBL/GenBank/DDBJ databases">
        <title>Paludisphaera mucosa sp. nov. a novel planctomycete from northern fen.</title>
        <authorList>
            <person name="Ivanova A."/>
        </authorList>
    </citation>
    <scope>NUCLEOTIDE SEQUENCE [LARGE SCALE GENOMIC DNA]</scope>
    <source>
        <strain evidence="2 3">Pla2</strain>
    </source>
</reference>
<dbReference type="SUPFAM" id="SSF46894">
    <property type="entry name" value="C-terminal effector domain of the bipartite response regulators"/>
    <property type="match status" value="1"/>
</dbReference>